<dbReference type="STRING" id="8081.ENSPREP00000005083"/>
<feature type="compositionally biased region" description="Acidic residues" evidence="7">
    <location>
        <begin position="912"/>
        <end position="975"/>
    </location>
</feature>
<feature type="compositionally biased region" description="Polar residues" evidence="7">
    <location>
        <begin position="1104"/>
        <end position="1119"/>
    </location>
</feature>
<dbReference type="OMA" id="DFIACPP"/>
<comment type="similarity">
    <text evidence="3">Belongs to the RIX1/PELP1 family.</text>
</comment>
<dbReference type="GeneTree" id="ENSGT00940000167512"/>
<feature type="compositionally biased region" description="Low complexity" evidence="7">
    <location>
        <begin position="639"/>
        <end position="649"/>
    </location>
</feature>
<dbReference type="KEGG" id="pret:103480124"/>
<dbReference type="GO" id="GO:0005634">
    <property type="term" value="C:nucleus"/>
    <property type="evidence" value="ECO:0007669"/>
    <property type="project" value="UniProtKB-SubCell"/>
</dbReference>
<evidence type="ECO:0000256" key="3">
    <source>
        <dbReference type="ARBA" id="ARBA00010511"/>
    </source>
</evidence>
<dbReference type="Pfam" id="PF08166">
    <property type="entry name" value="PELP1_HEAT"/>
    <property type="match status" value="2"/>
</dbReference>
<dbReference type="PANTHER" id="PTHR34105">
    <property type="entry name" value="PROLINE-, GLUTAMIC ACID- AND LEUCINE-RICH PROTEIN 1"/>
    <property type="match status" value="1"/>
</dbReference>
<dbReference type="Pfam" id="PF08167">
    <property type="entry name" value="RIX1"/>
    <property type="match status" value="1"/>
</dbReference>
<dbReference type="Bgee" id="ENSPREG00000003566">
    <property type="expression patterns" value="Expressed in caudal fin and 1 other cell type or tissue"/>
</dbReference>
<keyword evidence="11" id="KW-1185">Reference proteome</keyword>
<comment type="subcellular location">
    <subcellularLocation>
        <location evidence="2">Cytoplasm</location>
    </subcellularLocation>
    <subcellularLocation>
        <location evidence="1">Nucleus</location>
    </subcellularLocation>
</comment>
<feature type="region of interest" description="Disordered" evidence="7">
    <location>
        <begin position="627"/>
        <end position="663"/>
    </location>
</feature>
<evidence type="ECO:0000256" key="1">
    <source>
        <dbReference type="ARBA" id="ARBA00004123"/>
    </source>
</evidence>
<dbReference type="PANTHER" id="PTHR34105:SF1">
    <property type="entry name" value="PROLINE-, GLUTAMIC ACID- AND LEUCINE-RICH PROTEIN 1"/>
    <property type="match status" value="1"/>
</dbReference>
<feature type="compositionally biased region" description="Basic and acidic residues" evidence="7">
    <location>
        <begin position="1216"/>
        <end position="1227"/>
    </location>
</feature>
<dbReference type="InterPro" id="IPR016024">
    <property type="entry name" value="ARM-type_fold"/>
</dbReference>
<evidence type="ECO:0000256" key="4">
    <source>
        <dbReference type="ARBA" id="ARBA00022490"/>
    </source>
</evidence>
<evidence type="ECO:0000256" key="7">
    <source>
        <dbReference type="SAM" id="MobiDB-lite"/>
    </source>
</evidence>
<organism evidence="10 11">
    <name type="scientific">Poecilia reticulata</name>
    <name type="common">Guppy</name>
    <name type="synonym">Acanthophacelus reticulatus</name>
    <dbReference type="NCBI Taxonomy" id="8081"/>
    <lineage>
        <taxon>Eukaryota</taxon>
        <taxon>Metazoa</taxon>
        <taxon>Chordata</taxon>
        <taxon>Craniata</taxon>
        <taxon>Vertebrata</taxon>
        <taxon>Euteleostomi</taxon>
        <taxon>Actinopterygii</taxon>
        <taxon>Neopterygii</taxon>
        <taxon>Teleostei</taxon>
        <taxon>Neoteleostei</taxon>
        <taxon>Acanthomorphata</taxon>
        <taxon>Ovalentaria</taxon>
        <taxon>Atherinomorphae</taxon>
        <taxon>Cyprinodontiformes</taxon>
        <taxon>Poeciliidae</taxon>
        <taxon>Poeciliinae</taxon>
        <taxon>Poecilia</taxon>
    </lineage>
</organism>
<dbReference type="AlphaFoldDB" id="A0A3P9N6D6"/>
<dbReference type="InterPro" id="IPR012980">
    <property type="entry name" value="PELP1_middle"/>
</dbReference>
<evidence type="ECO:0000313" key="10">
    <source>
        <dbReference type="Ensembl" id="ENSPREP00000005083.1"/>
    </source>
</evidence>
<dbReference type="GO" id="GO:0006364">
    <property type="term" value="P:rRNA processing"/>
    <property type="evidence" value="ECO:0007669"/>
    <property type="project" value="TreeGrafter"/>
</dbReference>
<reference evidence="11" key="1">
    <citation type="submission" date="2013-11" db="EMBL/GenBank/DDBJ databases">
        <title>The genomic landscape of the Guanapo guppy.</title>
        <authorList>
            <person name="Kuenstner A."/>
            <person name="Dreyer C."/>
        </authorList>
    </citation>
    <scope>NUCLEOTIDE SEQUENCE</scope>
    <source>
        <strain evidence="11">Guanapo</strain>
    </source>
</reference>
<keyword evidence="6" id="KW-0539">Nucleus</keyword>
<dbReference type="InterPro" id="IPR012583">
    <property type="entry name" value="RIX1_N"/>
</dbReference>
<name>A0A3P9N6D6_POERE</name>
<evidence type="ECO:0000313" key="11">
    <source>
        <dbReference type="Proteomes" id="UP000242638"/>
    </source>
</evidence>
<keyword evidence="5" id="KW-0677">Repeat</keyword>
<dbReference type="SUPFAM" id="SSF48371">
    <property type="entry name" value="ARM repeat"/>
    <property type="match status" value="1"/>
</dbReference>
<sequence length="1272" mass="136258">MATSAWMHGTSAMRLTEGLVSVLKEQRPEYLSEVLANYREHGVFPTQGASDVAGLVGFSNAKLSSSKTRFEGLCLLSMLVKDSSSDLFQQHCLSWLRSLQQVIQSQAPCQSIQLAVSILQDLLQYSCQLAELAREVGLNSILGILTSLLGLKTECELAAMEGMRACMVYYPRACGSLKDKLGAYFLSKMDSTSRKTQEMACQGYSRLPCLGGLADRSVGTGRAEGWTNQIQCLLASANGILAQIYKGSETDEAVQYRGPGVELPFPHLDQTDPLLLLQLQHRYTAVCLALKHTLRADPASAVHLPVRPILNLVCRALAVNSRSTSLTADGSLRLLVLPSVHISTLEVLAELITVVRSGMVQYAAVIQRLFSQTLCAWTALPEATVGQQRAYSSVRVSVYRTLELWLQLVGASANVLQGASSHAELLFTHLLADITPGAESVKLRAGLSADVVPGGKPGPRRTKQLVMADPVGASLQRKGDPGSNQDTCLSALKVLRRIIQTSGTLLKNDIHKRLHEVVLPLCVRLQQQQTSSIAACESVGGVSGQYSSALTRRQLYRLLLALVLVPSPCWPPPLTCAVSILSNGRLDRNLKVSSFCSEALIVCNSLLHPRTPSIALPLPPLALKPPPTPSVLSGPGPAPRLTLPTLLGGPAPGPPFPGRHPLSLGPNSLLGSLENHLSLVPGLPGQGPASAPGDLLLSPHGQPQPDTAGLGPPDGQRPVFVRYDKEEAEDVEISLASDSDDSVVIVPPGMLGADSQLDDPAPGSQNLLSAAVGAGANLPGGDIVAMVPSTAAPASLDVTSLPNDLVPTSSTPANSFPPSSGSVVSLVTSLTPGSAPPPAGGLADPVAVKPQLQQMLLQPPAPGPQGPPGSMAMPLQVQLQNQLAQQGRHLHQHPPPAPPSNQDSAVININSTDDEDEDEEDMEDDEELEDEEDGLDEEEEEEEGSEDFYEGEEYEDFDDEEAEELEEEDEDEDGDMPPLEGSEDKSEEVTMEMEEEEEEEKALRVEEGEGEGVGFNPEGGIEELQSSRALFGEERMKVQEVESIGVLEEARDGEEGGGRGDREDDSERMDDPSMPQILCVTGGALEERADSSQEAAQAAGELQDQLTQWDQNHQQNPPTGASEEEPTTHSQQESVAEREQEAAEGEEVAVEAELQEEDEPVVVQEEEAAAGASGGEETPAAPHDPQQDQTDTQQGYETQAEWTKPEGEKEEESNSEEEKRMKRKREEEDLEDEAGPSPEKKKQDDEAMASMLADFIACPPDDEDIASGSNQS</sequence>
<evidence type="ECO:0000256" key="2">
    <source>
        <dbReference type="ARBA" id="ARBA00004496"/>
    </source>
</evidence>
<feature type="region of interest" description="Disordered" evidence="7">
    <location>
        <begin position="809"/>
        <end position="845"/>
    </location>
</feature>
<feature type="compositionally biased region" description="Polar residues" evidence="7">
    <location>
        <begin position="900"/>
        <end position="911"/>
    </location>
</feature>
<dbReference type="CTD" id="27043"/>
<evidence type="ECO:0000256" key="6">
    <source>
        <dbReference type="ARBA" id="ARBA00023242"/>
    </source>
</evidence>
<feature type="compositionally biased region" description="Basic and acidic residues" evidence="7">
    <location>
        <begin position="1048"/>
        <end position="1062"/>
    </location>
</feature>
<keyword evidence="4" id="KW-0963">Cytoplasm</keyword>
<dbReference type="OrthoDB" id="20900at2759"/>
<feature type="region of interest" description="Disordered" evidence="7">
    <location>
        <begin position="1040"/>
        <end position="1272"/>
    </location>
</feature>
<proteinExistence type="inferred from homology"/>
<evidence type="ECO:0000259" key="8">
    <source>
        <dbReference type="Pfam" id="PF08166"/>
    </source>
</evidence>
<feature type="compositionally biased region" description="Acidic residues" evidence="7">
    <location>
        <begin position="989"/>
        <end position="1000"/>
    </location>
</feature>
<evidence type="ECO:0000259" key="9">
    <source>
        <dbReference type="Pfam" id="PF08167"/>
    </source>
</evidence>
<feature type="domain" description="PELP1 middle" evidence="8">
    <location>
        <begin position="546"/>
        <end position="614"/>
    </location>
</feature>
<accession>A0A3P9N6D6</accession>
<feature type="compositionally biased region" description="Low complexity" evidence="7">
    <location>
        <begin position="1169"/>
        <end position="1194"/>
    </location>
</feature>
<dbReference type="GO" id="GO:0005737">
    <property type="term" value="C:cytoplasm"/>
    <property type="evidence" value="ECO:0007669"/>
    <property type="project" value="UniProtKB-SubCell"/>
</dbReference>
<feature type="domain" description="PELP1 middle" evidence="8">
    <location>
        <begin position="391"/>
        <end position="445"/>
    </location>
</feature>
<dbReference type="Ensembl" id="ENSPRET00000005152.1">
    <property type="protein sequence ID" value="ENSPREP00000005083.1"/>
    <property type="gene ID" value="ENSPREG00000003566.1"/>
</dbReference>
<feature type="domain" description="Pre-rRNA-processing protein RIX1 N-terminal" evidence="9">
    <location>
        <begin position="20"/>
        <end position="194"/>
    </location>
</feature>
<evidence type="ECO:0000256" key="5">
    <source>
        <dbReference type="ARBA" id="ARBA00022737"/>
    </source>
</evidence>
<feature type="compositionally biased region" description="Low complexity" evidence="7">
    <location>
        <begin position="817"/>
        <end position="833"/>
    </location>
</feature>
<dbReference type="RefSeq" id="XP_008433181.1">
    <property type="nucleotide sequence ID" value="XM_008434959.2"/>
</dbReference>
<dbReference type="GeneID" id="103480124"/>
<dbReference type="Proteomes" id="UP000242638">
    <property type="component" value="Unassembled WGS sequence"/>
</dbReference>
<reference evidence="10" key="3">
    <citation type="submission" date="2025-09" db="UniProtKB">
        <authorList>
            <consortium name="Ensembl"/>
        </authorList>
    </citation>
    <scope>IDENTIFICATION</scope>
    <source>
        <strain evidence="10">Guanapo</strain>
    </source>
</reference>
<reference evidence="10" key="2">
    <citation type="submission" date="2025-08" db="UniProtKB">
        <authorList>
            <consortium name="Ensembl"/>
        </authorList>
    </citation>
    <scope>IDENTIFICATION</scope>
    <source>
        <strain evidence="10">Guanapo</strain>
    </source>
</reference>
<feature type="region of interest" description="Disordered" evidence="7">
    <location>
        <begin position="680"/>
        <end position="718"/>
    </location>
</feature>
<protein>
    <submittedName>
        <fullName evidence="10">Proline, glutamate and leucine rich protein 1</fullName>
    </submittedName>
</protein>
<feature type="compositionally biased region" description="Acidic residues" evidence="7">
    <location>
        <begin position="1142"/>
        <end position="1168"/>
    </location>
</feature>
<feature type="region of interest" description="Disordered" evidence="7">
    <location>
        <begin position="881"/>
        <end position="1027"/>
    </location>
</feature>